<evidence type="ECO:0000313" key="1">
    <source>
        <dbReference type="EMBL" id="SVC00747.1"/>
    </source>
</evidence>
<sequence>HPSGSEPGPGPLHWPSGCNPVVVALRGQSRRVLCIRL</sequence>
<gene>
    <name evidence="1" type="ORF">METZ01_LOCUS253601</name>
</gene>
<dbReference type="AlphaFoldDB" id="A0A382ING5"/>
<protein>
    <submittedName>
        <fullName evidence="1">Uncharacterized protein</fullName>
    </submittedName>
</protein>
<feature type="non-terminal residue" evidence="1">
    <location>
        <position position="37"/>
    </location>
</feature>
<organism evidence="1">
    <name type="scientific">marine metagenome</name>
    <dbReference type="NCBI Taxonomy" id="408172"/>
    <lineage>
        <taxon>unclassified sequences</taxon>
        <taxon>metagenomes</taxon>
        <taxon>ecological metagenomes</taxon>
    </lineage>
</organism>
<dbReference type="EMBL" id="UINC01068258">
    <property type="protein sequence ID" value="SVC00747.1"/>
    <property type="molecule type" value="Genomic_DNA"/>
</dbReference>
<feature type="non-terminal residue" evidence="1">
    <location>
        <position position="1"/>
    </location>
</feature>
<accession>A0A382ING5</accession>
<proteinExistence type="predicted"/>
<name>A0A382ING5_9ZZZZ</name>
<reference evidence="1" key="1">
    <citation type="submission" date="2018-05" db="EMBL/GenBank/DDBJ databases">
        <authorList>
            <person name="Lanie J.A."/>
            <person name="Ng W.-L."/>
            <person name="Kazmierczak K.M."/>
            <person name="Andrzejewski T.M."/>
            <person name="Davidsen T.M."/>
            <person name="Wayne K.J."/>
            <person name="Tettelin H."/>
            <person name="Glass J.I."/>
            <person name="Rusch D."/>
            <person name="Podicherti R."/>
            <person name="Tsui H.-C.T."/>
            <person name="Winkler M.E."/>
        </authorList>
    </citation>
    <scope>NUCLEOTIDE SEQUENCE</scope>
</reference>